<dbReference type="Proteomes" id="UP001341840">
    <property type="component" value="Unassembled WGS sequence"/>
</dbReference>
<protein>
    <submittedName>
        <fullName evidence="1">Uncharacterized protein</fullName>
    </submittedName>
</protein>
<feature type="non-terminal residue" evidence="1">
    <location>
        <position position="1"/>
    </location>
</feature>
<sequence length="91" mass="10439">EKEMLHAEAEKKNVHDRRTVVVTLVHKSRINVEGLDDNGMKGIEMKLGQLNMHKKKDTNGKEKKASVMYVLDGKQRVEVVEENMHEKGDEV</sequence>
<reference evidence="1 2" key="1">
    <citation type="journal article" date="2023" name="Plants (Basel)">
        <title>Bridging the Gap: Combining Genomics and Transcriptomics Approaches to Understand Stylosanthes scabra, an Orphan Legume from the Brazilian Caatinga.</title>
        <authorList>
            <person name="Ferreira-Neto J.R.C."/>
            <person name="da Silva M.D."/>
            <person name="Binneck E."/>
            <person name="de Melo N.F."/>
            <person name="da Silva R.H."/>
            <person name="de Melo A.L.T.M."/>
            <person name="Pandolfi V."/>
            <person name="Bustamante F.O."/>
            <person name="Brasileiro-Vidal A.C."/>
            <person name="Benko-Iseppon A.M."/>
        </authorList>
    </citation>
    <scope>NUCLEOTIDE SEQUENCE [LARGE SCALE GENOMIC DNA]</scope>
    <source>
        <tissue evidence="1">Leaves</tissue>
    </source>
</reference>
<evidence type="ECO:0000313" key="2">
    <source>
        <dbReference type="Proteomes" id="UP001341840"/>
    </source>
</evidence>
<organism evidence="1 2">
    <name type="scientific">Stylosanthes scabra</name>
    <dbReference type="NCBI Taxonomy" id="79078"/>
    <lineage>
        <taxon>Eukaryota</taxon>
        <taxon>Viridiplantae</taxon>
        <taxon>Streptophyta</taxon>
        <taxon>Embryophyta</taxon>
        <taxon>Tracheophyta</taxon>
        <taxon>Spermatophyta</taxon>
        <taxon>Magnoliopsida</taxon>
        <taxon>eudicotyledons</taxon>
        <taxon>Gunneridae</taxon>
        <taxon>Pentapetalae</taxon>
        <taxon>rosids</taxon>
        <taxon>fabids</taxon>
        <taxon>Fabales</taxon>
        <taxon>Fabaceae</taxon>
        <taxon>Papilionoideae</taxon>
        <taxon>50 kb inversion clade</taxon>
        <taxon>dalbergioids sensu lato</taxon>
        <taxon>Dalbergieae</taxon>
        <taxon>Pterocarpus clade</taxon>
        <taxon>Stylosanthes</taxon>
    </lineage>
</organism>
<comment type="caution">
    <text evidence="1">The sequence shown here is derived from an EMBL/GenBank/DDBJ whole genome shotgun (WGS) entry which is preliminary data.</text>
</comment>
<keyword evidence="2" id="KW-1185">Reference proteome</keyword>
<evidence type="ECO:0000313" key="1">
    <source>
        <dbReference type="EMBL" id="MED6178326.1"/>
    </source>
</evidence>
<gene>
    <name evidence="1" type="ORF">PIB30_106536</name>
</gene>
<accession>A0ABU6VYX0</accession>
<proteinExistence type="predicted"/>
<dbReference type="EMBL" id="JASCZI010155268">
    <property type="protein sequence ID" value="MED6178326.1"/>
    <property type="molecule type" value="Genomic_DNA"/>
</dbReference>
<name>A0ABU6VYX0_9FABA</name>